<dbReference type="EMBL" id="JBBUTG010000003">
    <property type="protein sequence ID" value="MEK8030640.1"/>
    <property type="molecule type" value="Genomic_DNA"/>
</dbReference>
<sequence length="328" mass="37746">MELSLEELSIRRRIARHGRELQPRRVDTAAIDKAWCIVVVCVRNERPRLTRFLGHYRHLGAAHFLFVDNASTDDTESYLLEQPDCSVWRAEGSYKASNFGMDWCNHLLGRFGRNKWCVTVDPDEFLLFPYCEQRGLKSLTRYMDSIGQPSLFAPLIDVYGAGRLSETPLTADTDPFELCPYFDRFNLTQRWDDASGSFWVQGGVRMRRFFSQDPMKAPALNKVPLIKWRAGLRYVSSMHHTNQRELNCTVRGNRTAVSGVLFHFKYVNLLSQKAAEEMQRGEHYDGSSEYRAYLDAGDPVLFDPDVSVRFGGTRQLQDLGFMQAGAWF</sequence>
<evidence type="ECO:0000313" key="1">
    <source>
        <dbReference type="EMBL" id="MEK8030640.1"/>
    </source>
</evidence>
<accession>A0ABU9BKZ7</accession>
<name>A0ABU9BKZ7_9BURK</name>
<proteinExistence type="predicted"/>
<dbReference type="Gene3D" id="3.90.550.10">
    <property type="entry name" value="Spore Coat Polysaccharide Biosynthesis Protein SpsA, Chain A"/>
    <property type="match status" value="1"/>
</dbReference>
<dbReference type="Pfam" id="PF13704">
    <property type="entry name" value="Glyco_tranf_2_4"/>
    <property type="match status" value="1"/>
</dbReference>
<dbReference type="RefSeq" id="WP_341425000.1">
    <property type="nucleotide sequence ID" value="NZ_JBBUTG010000003.1"/>
</dbReference>
<dbReference type="InterPro" id="IPR029044">
    <property type="entry name" value="Nucleotide-diphossugar_trans"/>
</dbReference>
<protein>
    <submittedName>
        <fullName evidence="1">Glycosyltransferase family 2 protein</fullName>
        <ecNumber evidence="1">2.4.-.-</ecNumber>
    </submittedName>
</protein>
<keyword evidence="2" id="KW-1185">Reference proteome</keyword>
<dbReference type="Proteomes" id="UP001371218">
    <property type="component" value="Unassembled WGS sequence"/>
</dbReference>
<gene>
    <name evidence="1" type="ORF">AACH06_07355</name>
</gene>
<organism evidence="1 2">
    <name type="scientific">Ideonella lacteola</name>
    <dbReference type="NCBI Taxonomy" id="2984193"/>
    <lineage>
        <taxon>Bacteria</taxon>
        <taxon>Pseudomonadati</taxon>
        <taxon>Pseudomonadota</taxon>
        <taxon>Betaproteobacteria</taxon>
        <taxon>Burkholderiales</taxon>
        <taxon>Sphaerotilaceae</taxon>
        <taxon>Ideonella</taxon>
    </lineage>
</organism>
<comment type="caution">
    <text evidence="1">The sequence shown here is derived from an EMBL/GenBank/DDBJ whole genome shotgun (WGS) entry which is preliminary data.</text>
</comment>
<keyword evidence="1" id="KW-0328">Glycosyltransferase</keyword>
<keyword evidence="1" id="KW-0808">Transferase</keyword>
<dbReference type="EC" id="2.4.-.-" evidence="1"/>
<reference evidence="1 2" key="1">
    <citation type="submission" date="2024-04" db="EMBL/GenBank/DDBJ databases">
        <title>Novel species of the genus Ideonella isolated from streams.</title>
        <authorList>
            <person name="Lu H."/>
        </authorList>
    </citation>
    <scope>NUCLEOTIDE SEQUENCE [LARGE SCALE GENOMIC DNA]</scope>
    <source>
        <strain evidence="1 2">DXS29W</strain>
    </source>
</reference>
<dbReference type="SUPFAM" id="SSF53448">
    <property type="entry name" value="Nucleotide-diphospho-sugar transferases"/>
    <property type="match status" value="1"/>
</dbReference>
<dbReference type="GO" id="GO:0016757">
    <property type="term" value="F:glycosyltransferase activity"/>
    <property type="evidence" value="ECO:0007669"/>
    <property type="project" value="UniProtKB-KW"/>
</dbReference>
<evidence type="ECO:0000313" key="2">
    <source>
        <dbReference type="Proteomes" id="UP001371218"/>
    </source>
</evidence>